<organism evidence="2 3">
    <name type="scientific">Algoriphagus zhangzhouensis</name>
    <dbReference type="NCBI Taxonomy" id="1073327"/>
    <lineage>
        <taxon>Bacteria</taxon>
        <taxon>Pseudomonadati</taxon>
        <taxon>Bacteroidota</taxon>
        <taxon>Cytophagia</taxon>
        <taxon>Cytophagales</taxon>
        <taxon>Cyclobacteriaceae</taxon>
        <taxon>Algoriphagus</taxon>
    </lineage>
</organism>
<gene>
    <name evidence="2" type="ORF">SAMN04488108_1926</name>
</gene>
<protein>
    <recommendedName>
        <fullName evidence="4">Lipoprotein</fullName>
    </recommendedName>
</protein>
<evidence type="ECO:0008006" key="4">
    <source>
        <dbReference type="Google" id="ProtNLM"/>
    </source>
</evidence>
<dbReference type="Proteomes" id="UP000184609">
    <property type="component" value="Unassembled WGS sequence"/>
</dbReference>
<name>A0A1M7ZB94_9BACT</name>
<evidence type="ECO:0000313" key="2">
    <source>
        <dbReference type="EMBL" id="SHO62154.1"/>
    </source>
</evidence>
<evidence type="ECO:0000313" key="3">
    <source>
        <dbReference type="Proteomes" id="UP000184609"/>
    </source>
</evidence>
<keyword evidence="1" id="KW-0732">Signal</keyword>
<dbReference type="RefSeq" id="WP_073571549.1">
    <property type="nucleotide sequence ID" value="NZ_FRXN01000002.1"/>
</dbReference>
<evidence type="ECO:0000256" key="1">
    <source>
        <dbReference type="SAM" id="SignalP"/>
    </source>
</evidence>
<dbReference type="STRING" id="1073327.SAMN04488108_1926"/>
<dbReference type="EMBL" id="FRXN01000002">
    <property type="protein sequence ID" value="SHO62154.1"/>
    <property type="molecule type" value="Genomic_DNA"/>
</dbReference>
<keyword evidence="3" id="KW-1185">Reference proteome</keyword>
<sequence length="187" mass="21247">MRIKLVAVLFLLIGVLSSCTNISGESSGEMDVLPYYDLKGLVEQEIPKLDGKTVTLTSRVNGVQEISEKTFTSDQWKDELGAFFEADINKPSLIDSYTTELQKDMLIHRAKPGAKTTIKEIIVRIVDDRPIWVTFKGSSESMFYTSFINGGIYMNNREDRIDHFEIESTQKIWFLKPNNMKIQGAVK</sequence>
<dbReference type="PROSITE" id="PS51257">
    <property type="entry name" value="PROKAR_LIPOPROTEIN"/>
    <property type="match status" value="1"/>
</dbReference>
<dbReference type="OrthoDB" id="794757at2"/>
<accession>A0A1M7ZB94</accession>
<proteinExistence type="predicted"/>
<dbReference type="AlphaFoldDB" id="A0A1M7ZB94"/>
<feature type="signal peptide" evidence="1">
    <location>
        <begin position="1"/>
        <end position="20"/>
    </location>
</feature>
<feature type="chain" id="PRO_5013156146" description="Lipoprotein" evidence="1">
    <location>
        <begin position="21"/>
        <end position="187"/>
    </location>
</feature>
<reference evidence="3" key="1">
    <citation type="submission" date="2016-12" db="EMBL/GenBank/DDBJ databases">
        <authorList>
            <person name="Varghese N."/>
            <person name="Submissions S."/>
        </authorList>
    </citation>
    <scope>NUCLEOTIDE SEQUENCE [LARGE SCALE GENOMIC DNA]</scope>
    <source>
        <strain evidence="3">DSM 25035</strain>
    </source>
</reference>